<evidence type="ECO:0000313" key="14">
    <source>
        <dbReference type="Proteomes" id="UP001286313"/>
    </source>
</evidence>
<dbReference type="PANTHER" id="PTHR24082:SF482">
    <property type="entry name" value="NUCLEAR RECEPTOR"/>
    <property type="match status" value="1"/>
</dbReference>
<feature type="region of interest" description="Disordered" evidence="10">
    <location>
        <begin position="390"/>
        <end position="424"/>
    </location>
</feature>
<evidence type="ECO:0000256" key="10">
    <source>
        <dbReference type="SAM" id="MobiDB-lite"/>
    </source>
</evidence>
<dbReference type="SMART" id="SM00399">
    <property type="entry name" value="ZnF_C4"/>
    <property type="match status" value="1"/>
</dbReference>
<organism evidence="13 14">
    <name type="scientific">Petrolisthes cinctipes</name>
    <name type="common">Flat porcelain crab</name>
    <dbReference type="NCBI Taxonomy" id="88211"/>
    <lineage>
        <taxon>Eukaryota</taxon>
        <taxon>Metazoa</taxon>
        <taxon>Ecdysozoa</taxon>
        <taxon>Arthropoda</taxon>
        <taxon>Crustacea</taxon>
        <taxon>Multicrustacea</taxon>
        <taxon>Malacostraca</taxon>
        <taxon>Eumalacostraca</taxon>
        <taxon>Eucarida</taxon>
        <taxon>Decapoda</taxon>
        <taxon>Pleocyemata</taxon>
        <taxon>Anomura</taxon>
        <taxon>Galatheoidea</taxon>
        <taxon>Porcellanidae</taxon>
        <taxon>Petrolisthes</taxon>
    </lineage>
</organism>
<dbReference type="SUPFAM" id="SSF57716">
    <property type="entry name" value="Glucocorticoid receptor-like (DNA-binding domain)"/>
    <property type="match status" value="1"/>
</dbReference>
<gene>
    <name evidence="13" type="ORF">Pcinc_001452</name>
</gene>
<keyword evidence="7 9" id="KW-0675">Receptor</keyword>
<evidence type="ECO:0000256" key="4">
    <source>
        <dbReference type="ARBA" id="ARBA00023015"/>
    </source>
</evidence>
<dbReference type="InterPro" id="IPR050234">
    <property type="entry name" value="Nuclear_hormone_rcpt_NR1"/>
</dbReference>
<dbReference type="InterPro" id="IPR000536">
    <property type="entry name" value="Nucl_hrmn_rcpt_lig-bd"/>
</dbReference>
<evidence type="ECO:0000256" key="7">
    <source>
        <dbReference type="ARBA" id="ARBA00023170"/>
    </source>
</evidence>
<reference evidence="13" key="1">
    <citation type="submission" date="2023-10" db="EMBL/GenBank/DDBJ databases">
        <title>Genome assemblies of two species of porcelain crab, Petrolisthes cinctipes and Petrolisthes manimaculis (Anomura: Porcellanidae).</title>
        <authorList>
            <person name="Angst P."/>
        </authorList>
    </citation>
    <scope>NUCLEOTIDE SEQUENCE</scope>
    <source>
        <strain evidence="13">PB745_01</strain>
        <tissue evidence="13">Gill</tissue>
    </source>
</reference>
<keyword evidence="4 9" id="KW-0805">Transcription regulation</keyword>
<dbReference type="Gene3D" id="1.10.565.10">
    <property type="entry name" value="Retinoid X Receptor"/>
    <property type="match status" value="1"/>
</dbReference>
<keyword evidence="3 9" id="KW-0862">Zinc</keyword>
<accession>A0AAE1GKQ7</accession>
<dbReference type="GO" id="GO:0000978">
    <property type="term" value="F:RNA polymerase II cis-regulatory region sequence-specific DNA binding"/>
    <property type="evidence" value="ECO:0007669"/>
    <property type="project" value="TreeGrafter"/>
</dbReference>
<dbReference type="GO" id="GO:0045944">
    <property type="term" value="P:positive regulation of transcription by RNA polymerase II"/>
    <property type="evidence" value="ECO:0007669"/>
    <property type="project" value="TreeGrafter"/>
</dbReference>
<feature type="compositionally biased region" description="Low complexity" evidence="10">
    <location>
        <begin position="730"/>
        <end position="750"/>
    </location>
</feature>
<dbReference type="PROSITE" id="PS51030">
    <property type="entry name" value="NUCLEAR_REC_DBD_2"/>
    <property type="match status" value="1"/>
</dbReference>
<keyword evidence="14" id="KW-1185">Reference proteome</keyword>
<comment type="similarity">
    <text evidence="9">Belongs to the nuclear hormone receptor family.</text>
</comment>
<dbReference type="SMART" id="SM00430">
    <property type="entry name" value="HOLI"/>
    <property type="match status" value="1"/>
</dbReference>
<dbReference type="CDD" id="cd07156">
    <property type="entry name" value="NR_DBD_VDR_like"/>
    <property type="match status" value="1"/>
</dbReference>
<evidence type="ECO:0000256" key="8">
    <source>
        <dbReference type="ARBA" id="ARBA00023242"/>
    </source>
</evidence>
<dbReference type="PANTHER" id="PTHR24082">
    <property type="entry name" value="NUCLEAR HORMONE RECEPTOR"/>
    <property type="match status" value="1"/>
</dbReference>
<feature type="compositionally biased region" description="Low complexity" evidence="10">
    <location>
        <begin position="565"/>
        <end position="594"/>
    </location>
</feature>
<dbReference type="GO" id="GO:0008270">
    <property type="term" value="F:zinc ion binding"/>
    <property type="evidence" value="ECO:0007669"/>
    <property type="project" value="UniProtKB-KW"/>
</dbReference>
<feature type="region of interest" description="Disordered" evidence="10">
    <location>
        <begin position="500"/>
        <end position="671"/>
    </location>
</feature>
<evidence type="ECO:0000259" key="12">
    <source>
        <dbReference type="PROSITE" id="PS51843"/>
    </source>
</evidence>
<comment type="caution">
    <text evidence="13">The sequence shown here is derived from an EMBL/GenBank/DDBJ whole genome shotgun (WGS) entry which is preliminary data.</text>
</comment>
<dbReference type="GO" id="GO:0005634">
    <property type="term" value="C:nucleus"/>
    <property type="evidence" value="ECO:0007669"/>
    <property type="project" value="UniProtKB-SubCell"/>
</dbReference>
<evidence type="ECO:0000256" key="5">
    <source>
        <dbReference type="ARBA" id="ARBA00023125"/>
    </source>
</evidence>
<dbReference type="PROSITE" id="PS51843">
    <property type="entry name" value="NR_LBD"/>
    <property type="match status" value="1"/>
</dbReference>
<dbReference type="AlphaFoldDB" id="A0AAE1GKQ7"/>
<feature type="region of interest" description="Disordered" evidence="10">
    <location>
        <begin position="147"/>
        <end position="175"/>
    </location>
</feature>
<feature type="compositionally biased region" description="Low complexity" evidence="10">
    <location>
        <begin position="48"/>
        <end position="59"/>
    </location>
</feature>
<dbReference type="GO" id="GO:0004879">
    <property type="term" value="F:nuclear receptor activity"/>
    <property type="evidence" value="ECO:0007669"/>
    <property type="project" value="TreeGrafter"/>
</dbReference>
<dbReference type="PRINTS" id="PR00047">
    <property type="entry name" value="STROIDFINGER"/>
</dbReference>
<dbReference type="SUPFAM" id="SSF48508">
    <property type="entry name" value="Nuclear receptor ligand-binding domain"/>
    <property type="match status" value="1"/>
</dbReference>
<name>A0AAE1GKQ7_PETCI</name>
<sequence>MTAMMVGGGAFGGGGMGMGRGGSLTPDPPVTTHTSVRLPSPHSPPSPASSDSPTSPASPGRVGANKACGVCGDIAKSMHFGGLSCDSCKAFFRRSVQNNAHKGFTCPYDKKCVIAISSRKSCQYCRFHKCLSIGMEKGWVMTENERRKMMQQRQDKKNKEEQKKTTPHTETDKYHLSEEDHTEISIIVQLYKKAYQDVPYDESAPAEGSTSVMSPWMTFCKRMGYFFSLFREFAELSSNDQALLLKTAITSACIIMGSVVYDSNTGSWPGKGIARTGFVPSVTSRNVERFVPAELMSRVEHFFRKFQQICPDETMAMILILVSLYSPELMGLEAKETIQNLQDRYTRILHKYVCWKYREEAALMFPKVIVSLADIRELAERTSQMRIQKGATSNMPSLSSFLPKNQHPPPPTETPMETNEDESTAAQQDIQVKKEHVINPVDALRTPAAHKRMRMEATGGVRDHTYQGIVQKIMEMHTSVNLRAPSLLPFIIQIVKEVGAGNSSSGTRSRVEGGPSSQVGGRGPRQHSEKQHRKRQPTIEVKEEHFDEDVDSLDMAIASPPPPTTLSSPILPSHHSPFSHQLQQSPQQQQQQQHPHNHQSPHHHIHQKLQHHQHQKPQQQHLQQHQQFATSPGHTTLASTYPASPMESDPCDQLPPSPLDSPSVRLSTHSTPAESTLLIPNLMVSPQTTHLVPVAPYTPPVPVPSQTMGTQLTHVVPVADLPLPSPVAAPSPYSDTSTSSPESSQSPLSELFSEELSDVEIDVLTQLLDYVSNFDNLENVSSLKEILPPHLLSELKTKLCSYSIKQE</sequence>
<dbReference type="Pfam" id="PF00105">
    <property type="entry name" value="zf-C4"/>
    <property type="match status" value="1"/>
</dbReference>
<keyword evidence="8 9" id="KW-0539">Nucleus</keyword>
<evidence type="ECO:0000259" key="11">
    <source>
        <dbReference type="PROSITE" id="PS51030"/>
    </source>
</evidence>
<feature type="domain" description="NR LBD" evidence="12">
    <location>
        <begin position="179"/>
        <end position="408"/>
    </location>
</feature>
<protein>
    <submittedName>
        <fullName evidence="13">Uncharacterized protein</fullName>
    </submittedName>
</protein>
<dbReference type="GO" id="GO:0030154">
    <property type="term" value="P:cell differentiation"/>
    <property type="evidence" value="ECO:0007669"/>
    <property type="project" value="TreeGrafter"/>
</dbReference>
<feature type="region of interest" description="Disordered" evidence="10">
    <location>
        <begin position="726"/>
        <end position="750"/>
    </location>
</feature>
<dbReference type="InterPro" id="IPR013088">
    <property type="entry name" value="Znf_NHR/GATA"/>
</dbReference>
<dbReference type="PROSITE" id="PS00031">
    <property type="entry name" value="NUCLEAR_REC_DBD_1"/>
    <property type="match status" value="1"/>
</dbReference>
<feature type="region of interest" description="Disordered" evidence="10">
    <location>
        <begin position="12"/>
        <end position="60"/>
    </location>
</feature>
<keyword evidence="1 9" id="KW-0479">Metal-binding</keyword>
<keyword evidence="2 9" id="KW-0863">Zinc-finger</keyword>
<dbReference type="InterPro" id="IPR035500">
    <property type="entry name" value="NHR-like_dom_sf"/>
</dbReference>
<feature type="compositionally biased region" description="Polar residues" evidence="10">
    <location>
        <begin position="390"/>
        <end position="403"/>
    </location>
</feature>
<keyword evidence="5 9" id="KW-0238">DNA-binding</keyword>
<feature type="compositionally biased region" description="Polar residues" evidence="10">
    <location>
        <begin position="628"/>
        <end position="642"/>
    </location>
</feature>
<dbReference type="EMBL" id="JAWQEG010000091">
    <property type="protein sequence ID" value="KAK3894794.1"/>
    <property type="molecule type" value="Genomic_DNA"/>
</dbReference>
<dbReference type="InterPro" id="IPR001628">
    <property type="entry name" value="Znf_hrmn_rcpt"/>
</dbReference>
<evidence type="ECO:0000256" key="6">
    <source>
        <dbReference type="ARBA" id="ARBA00023163"/>
    </source>
</evidence>
<dbReference type="GO" id="GO:0000122">
    <property type="term" value="P:negative regulation of transcription by RNA polymerase II"/>
    <property type="evidence" value="ECO:0007669"/>
    <property type="project" value="TreeGrafter"/>
</dbReference>
<evidence type="ECO:0000313" key="13">
    <source>
        <dbReference type="EMBL" id="KAK3894794.1"/>
    </source>
</evidence>
<evidence type="ECO:0000256" key="2">
    <source>
        <dbReference type="ARBA" id="ARBA00022771"/>
    </source>
</evidence>
<proteinExistence type="inferred from homology"/>
<feature type="compositionally biased region" description="Low complexity" evidence="10">
    <location>
        <begin position="616"/>
        <end position="627"/>
    </location>
</feature>
<feature type="domain" description="Nuclear receptor" evidence="11">
    <location>
        <begin position="65"/>
        <end position="142"/>
    </location>
</feature>
<keyword evidence="6 9" id="KW-0804">Transcription</keyword>
<evidence type="ECO:0000256" key="9">
    <source>
        <dbReference type="RuleBase" id="RU004334"/>
    </source>
</evidence>
<feature type="compositionally biased region" description="Basic residues" evidence="10">
    <location>
        <begin position="595"/>
        <end position="615"/>
    </location>
</feature>
<dbReference type="Proteomes" id="UP001286313">
    <property type="component" value="Unassembled WGS sequence"/>
</dbReference>
<feature type="compositionally biased region" description="Gly residues" evidence="10">
    <location>
        <begin position="12"/>
        <end position="22"/>
    </location>
</feature>
<comment type="subcellular location">
    <subcellularLocation>
        <location evidence="9">Nucleus</location>
    </subcellularLocation>
</comment>
<dbReference type="Gene3D" id="3.30.50.10">
    <property type="entry name" value="Erythroid Transcription Factor GATA-1, subunit A"/>
    <property type="match status" value="1"/>
</dbReference>
<evidence type="ECO:0000256" key="3">
    <source>
        <dbReference type="ARBA" id="ARBA00022833"/>
    </source>
</evidence>
<dbReference type="Pfam" id="PF00104">
    <property type="entry name" value="Hormone_recep"/>
    <property type="match status" value="1"/>
</dbReference>
<evidence type="ECO:0000256" key="1">
    <source>
        <dbReference type="ARBA" id="ARBA00022723"/>
    </source>
</evidence>